<dbReference type="EMBL" id="JAKUCV010005661">
    <property type="protein sequence ID" value="KAJ4830350.1"/>
    <property type="molecule type" value="Genomic_DNA"/>
</dbReference>
<evidence type="ECO:0000256" key="3">
    <source>
        <dbReference type="ARBA" id="ARBA00023125"/>
    </source>
</evidence>
<name>A0A9Q0FF61_9ROSI</name>
<evidence type="ECO:0000259" key="7">
    <source>
        <dbReference type="PROSITE" id="PS50811"/>
    </source>
</evidence>
<gene>
    <name evidence="8" type="ORF">Tsubulata_028370</name>
</gene>
<dbReference type="InterPro" id="IPR003657">
    <property type="entry name" value="WRKY_dom"/>
</dbReference>
<dbReference type="Pfam" id="PF03106">
    <property type="entry name" value="WRKY"/>
    <property type="match status" value="2"/>
</dbReference>
<keyword evidence="5" id="KW-0539">Nucleus</keyword>
<protein>
    <recommendedName>
        <fullName evidence="7">WRKY domain-containing protein</fullName>
    </recommendedName>
</protein>
<keyword evidence="2" id="KW-0805">Transcription regulation</keyword>
<dbReference type="PROSITE" id="PS50811">
    <property type="entry name" value="WRKY"/>
    <property type="match status" value="1"/>
</dbReference>
<evidence type="ECO:0000313" key="8">
    <source>
        <dbReference type="EMBL" id="KAJ4830350.1"/>
    </source>
</evidence>
<dbReference type="PANTHER" id="PTHR32096:SF18">
    <property type="entry name" value="DISEASE RESISTANCE PROTEIN RRS1B-RELATED"/>
    <property type="match status" value="1"/>
</dbReference>
<dbReference type="GO" id="GO:0000976">
    <property type="term" value="F:transcription cis-regulatory region binding"/>
    <property type="evidence" value="ECO:0007669"/>
    <property type="project" value="TreeGrafter"/>
</dbReference>
<dbReference type="Proteomes" id="UP001141552">
    <property type="component" value="Unassembled WGS sequence"/>
</dbReference>
<dbReference type="OrthoDB" id="756799at2759"/>
<dbReference type="PANTHER" id="PTHR32096">
    <property type="entry name" value="WRKY TRANSCRIPTION FACTOR 30-RELATED-RELATED"/>
    <property type="match status" value="1"/>
</dbReference>
<dbReference type="SUPFAM" id="SSF118290">
    <property type="entry name" value="WRKY DNA-binding domain"/>
    <property type="match status" value="2"/>
</dbReference>
<feature type="region of interest" description="Disordered" evidence="6">
    <location>
        <begin position="67"/>
        <end position="98"/>
    </location>
</feature>
<evidence type="ECO:0000313" key="9">
    <source>
        <dbReference type="Proteomes" id="UP001141552"/>
    </source>
</evidence>
<keyword evidence="3" id="KW-0238">DNA-binding</keyword>
<dbReference type="Gene3D" id="2.20.25.80">
    <property type="entry name" value="WRKY domain"/>
    <property type="match status" value="1"/>
</dbReference>
<dbReference type="InterPro" id="IPR036576">
    <property type="entry name" value="WRKY_dom_sf"/>
</dbReference>
<proteinExistence type="predicted"/>
<keyword evidence="9" id="KW-1185">Reference proteome</keyword>
<evidence type="ECO:0000256" key="4">
    <source>
        <dbReference type="ARBA" id="ARBA00023163"/>
    </source>
</evidence>
<evidence type="ECO:0000256" key="5">
    <source>
        <dbReference type="ARBA" id="ARBA00023242"/>
    </source>
</evidence>
<dbReference type="AlphaFoldDB" id="A0A9Q0FF61"/>
<reference evidence="8" key="2">
    <citation type="journal article" date="2023" name="Plants (Basel)">
        <title>Annotation of the Turnera subulata (Passifloraceae) Draft Genome Reveals the S-Locus Evolved after the Divergence of Turneroideae from Passifloroideae in a Stepwise Manner.</title>
        <authorList>
            <person name="Henning P.M."/>
            <person name="Roalson E.H."/>
            <person name="Mir W."/>
            <person name="McCubbin A.G."/>
            <person name="Shore J.S."/>
        </authorList>
    </citation>
    <scope>NUCLEOTIDE SEQUENCE</scope>
    <source>
        <strain evidence="8">F60SS</strain>
    </source>
</reference>
<organism evidence="8 9">
    <name type="scientific">Turnera subulata</name>
    <dbReference type="NCBI Taxonomy" id="218843"/>
    <lineage>
        <taxon>Eukaryota</taxon>
        <taxon>Viridiplantae</taxon>
        <taxon>Streptophyta</taxon>
        <taxon>Embryophyta</taxon>
        <taxon>Tracheophyta</taxon>
        <taxon>Spermatophyta</taxon>
        <taxon>Magnoliopsida</taxon>
        <taxon>eudicotyledons</taxon>
        <taxon>Gunneridae</taxon>
        <taxon>Pentapetalae</taxon>
        <taxon>rosids</taxon>
        <taxon>fabids</taxon>
        <taxon>Malpighiales</taxon>
        <taxon>Passifloraceae</taxon>
        <taxon>Turnera</taxon>
    </lineage>
</organism>
<comment type="caution">
    <text evidence="8">The sequence shown here is derived from an EMBL/GenBank/DDBJ whole genome shotgun (WGS) entry which is preliminary data.</text>
</comment>
<reference evidence="8" key="1">
    <citation type="submission" date="2022-02" db="EMBL/GenBank/DDBJ databases">
        <authorList>
            <person name="Henning P.M."/>
            <person name="McCubbin A.G."/>
            <person name="Shore J.S."/>
        </authorList>
    </citation>
    <scope>NUCLEOTIDE SEQUENCE</scope>
    <source>
        <strain evidence="8">F60SS</strain>
        <tissue evidence="8">Leaves</tissue>
    </source>
</reference>
<comment type="subcellular location">
    <subcellularLocation>
        <location evidence="1">Nucleus</location>
    </subcellularLocation>
</comment>
<evidence type="ECO:0000256" key="2">
    <source>
        <dbReference type="ARBA" id="ARBA00023015"/>
    </source>
</evidence>
<evidence type="ECO:0000256" key="1">
    <source>
        <dbReference type="ARBA" id="ARBA00004123"/>
    </source>
</evidence>
<keyword evidence="4" id="KW-0804">Transcription</keyword>
<dbReference type="GO" id="GO:0003700">
    <property type="term" value="F:DNA-binding transcription factor activity"/>
    <property type="evidence" value="ECO:0007669"/>
    <property type="project" value="InterPro"/>
</dbReference>
<evidence type="ECO:0000256" key="6">
    <source>
        <dbReference type="SAM" id="MobiDB-lite"/>
    </source>
</evidence>
<accession>A0A9Q0FF61</accession>
<dbReference type="SMART" id="SM00774">
    <property type="entry name" value="WRKY"/>
    <property type="match status" value="1"/>
</dbReference>
<dbReference type="InterPro" id="IPR044810">
    <property type="entry name" value="WRKY_plant"/>
</dbReference>
<feature type="domain" description="WRKY" evidence="7">
    <location>
        <begin position="265"/>
        <end position="359"/>
    </location>
</feature>
<dbReference type="GO" id="GO:0005634">
    <property type="term" value="C:nucleus"/>
    <property type="evidence" value="ECO:0007669"/>
    <property type="project" value="UniProtKB-SubCell"/>
</dbReference>
<sequence>MATRWDFKVDKVARSSFREAHRFFSCISDKNQKRSIQELTLIAQGAEAELRSLLALLDGSLQSNSKRIRRGPLPDSQEINSTEFMDTPSNPLSNISGFNLTRPPTVKELLPPQSNQSTISLNPSNSFHLYGQERKSASNKDDIVTKNLAIDLSTSMLQSRTSVHSLQGSGIRKQTSSSLEILDFRDDSSNVSKRKIFGIKGDEDNTKCLACKDGCHCSNKSLTFLLCCEYSFTFHRKQKIKKIFRIPSFSNKVVDLTCDDYSWRNNADIPSDHYTWRKYGQKPIKGSPHPRYISLTSTFCYLEANSAITLFCHLFCSKRSYYKCSSMKGCPARKHVERCLEDPTMLVVSYEGEHSHSQVSFQSPNLIIQI</sequence>
<feature type="compositionally biased region" description="Polar residues" evidence="6">
    <location>
        <begin position="77"/>
        <end position="98"/>
    </location>
</feature>